<dbReference type="Proteomes" id="UP001500416">
    <property type="component" value="Unassembled WGS sequence"/>
</dbReference>
<dbReference type="Gene3D" id="3.40.50.980">
    <property type="match status" value="2"/>
</dbReference>
<evidence type="ECO:0000313" key="6">
    <source>
        <dbReference type="EMBL" id="GAA0210889.1"/>
    </source>
</evidence>
<dbReference type="InterPro" id="IPR045851">
    <property type="entry name" value="AMP-bd_C_sf"/>
</dbReference>
<accession>A0ABP3CN64</accession>
<dbReference type="InterPro" id="IPR010071">
    <property type="entry name" value="AA_adenyl_dom"/>
</dbReference>
<dbReference type="Gene3D" id="3.30.559.10">
    <property type="entry name" value="Chloramphenicol acetyltransferase-like domain"/>
    <property type="match status" value="1"/>
</dbReference>
<dbReference type="InterPro" id="IPR020845">
    <property type="entry name" value="AMP-binding_CS"/>
</dbReference>
<dbReference type="PROSITE" id="PS00455">
    <property type="entry name" value="AMP_BINDING"/>
    <property type="match status" value="1"/>
</dbReference>
<organism evidence="6 7">
    <name type="scientific">Saccharothrix mutabilis subsp. mutabilis</name>
    <dbReference type="NCBI Taxonomy" id="66855"/>
    <lineage>
        <taxon>Bacteria</taxon>
        <taxon>Bacillati</taxon>
        <taxon>Actinomycetota</taxon>
        <taxon>Actinomycetes</taxon>
        <taxon>Pseudonocardiales</taxon>
        <taxon>Pseudonocardiaceae</taxon>
        <taxon>Saccharothrix</taxon>
    </lineage>
</organism>
<dbReference type="PROSITE" id="PS50075">
    <property type="entry name" value="CARRIER"/>
    <property type="match status" value="1"/>
</dbReference>
<dbReference type="CDD" id="cd19531">
    <property type="entry name" value="LCL_NRPS-like"/>
    <property type="match status" value="1"/>
</dbReference>
<comment type="cofactor">
    <cofactor evidence="1">
        <name>pantetheine 4'-phosphate</name>
        <dbReference type="ChEBI" id="CHEBI:47942"/>
    </cofactor>
</comment>
<dbReference type="InterPro" id="IPR000873">
    <property type="entry name" value="AMP-dep_synth/lig_dom"/>
</dbReference>
<evidence type="ECO:0000256" key="4">
    <source>
        <dbReference type="SAM" id="MobiDB-lite"/>
    </source>
</evidence>
<feature type="region of interest" description="Disordered" evidence="4">
    <location>
        <begin position="499"/>
        <end position="533"/>
    </location>
</feature>
<comment type="caution">
    <text evidence="6">The sequence shown here is derived from an EMBL/GenBank/DDBJ whole genome shotgun (WGS) entry which is preliminary data.</text>
</comment>
<dbReference type="SUPFAM" id="SSF47336">
    <property type="entry name" value="ACP-like"/>
    <property type="match status" value="1"/>
</dbReference>
<dbReference type="Pfam" id="PF00501">
    <property type="entry name" value="AMP-binding"/>
    <property type="match status" value="1"/>
</dbReference>
<evidence type="ECO:0000259" key="5">
    <source>
        <dbReference type="PROSITE" id="PS50075"/>
    </source>
</evidence>
<dbReference type="SUPFAM" id="SSF52777">
    <property type="entry name" value="CoA-dependent acyltransferases"/>
    <property type="match status" value="2"/>
</dbReference>
<dbReference type="Gene3D" id="3.30.559.30">
    <property type="entry name" value="Nonribosomal peptide synthetase, condensation domain"/>
    <property type="match status" value="1"/>
</dbReference>
<dbReference type="InterPro" id="IPR009081">
    <property type="entry name" value="PP-bd_ACP"/>
</dbReference>
<proteinExistence type="predicted"/>
<dbReference type="InterPro" id="IPR036736">
    <property type="entry name" value="ACP-like_sf"/>
</dbReference>
<evidence type="ECO:0000256" key="1">
    <source>
        <dbReference type="ARBA" id="ARBA00001957"/>
    </source>
</evidence>
<dbReference type="InterPro" id="IPR025110">
    <property type="entry name" value="AMP-bd_C"/>
</dbReference>
<evidence type="ECO:0000256" key="2">
    <source>
        <dbReference type="ARBA" id="ARBA00022450"/>
    </source>
</evidence>
<keyword evidence="7" id="KW-1185">Reference proteome</keyword>
<name>A0ABP3CN64_9PSEU</name>
<evidence type="ECO:0000313" key="7">
    <source>
        <dbReference type="Proteomes" id="UP001500416"/>
    </source>
</evidence>
<dbReference type="EMBL" id="BAAABU010000001">
    <property type="protein sequence ID" value="GAA0210889.1"/>
    <property type="molecule type" value="Genomic_DNA"/>
</dbReference>
<keyword evidence="2" id="KW-0596">Phosphopantetheine</keyword>
<sequence>MTHPDAGSAARKRELLARRLRERAAKPAAYPLSFGQQRLWFLEKFSPGGAVYNIPLGLRLRGPLDRAALKEALDAVVARHAALRTTFPDSGGEPVQLVAPTGTATLEDFALPEGDRDAVAREFADQRGAVGFDLQRGPLFTASLGRFADDDHVLVLNLHHITSDAWSLSVLLGELGEAYAAALDGRAADLPELRLQYPDFAVWQRDRMAGEVAENHLEYWARHLDGAPELLTLPTDRPRPSVSTYRGALRYGTVPAQTLAALESLARKHGVTLFMVLLAAFSARLGRLAGQDDVVVGTPVAGRSHPDLEGLIGFFVNTIALRTTVAGDPTFAELLERAKTSTVDGLAHAELPFERLVEHLRPQRSLGHAPLFQAQLILQNTPPLALGLRGLAVESITPDPGVSKFDITVAAEHRGDTLALGVEYSTDLFDEDTIVDFTDRLIALLTAAAEHPGRRISELDALTGVRRWEVLEGFNATDLPLPDATTALDLIAGDPDAPAVTAVSHPDAPAAAPPSAPDAPAVGTPSHPDAPAALSYRDLGERSDHIAALLQAHGVGRGSLVALHLPRTPDLVAAVLGVWKAGAAYVPLDPGWPPNRLALMLADSGAEVVLTDPALDPLPFDGVFLTPADATPAEPTPTPVHPEDLAYVIYTSGSTGTPKGVEVPHRAVVNLLVSFQQVFELGPEDRLAAVTTLSFDISVLELLLPLTAGASVAVVPPEVAADGVALRAALADVTVLQATPATWRLLTETGGVPAGVTTRICGGEALPRDLADDLLTGDCLLWNVYGPTETTVWSAAGLVDPSPAPVVIGPPIGNTRLYVLDAGLEPVPPGVVGELHIGGLGVARGYRGRPELTASRFVPDPFAGAPGARLYATGDLVRHRADGTLEFLGRADHQVKVRGFRIELGEIETALVETGEVRQAVVVPRDSRLVAYLVADHPLDWARLRAALAGRLPDYMLPTTAVLLDAFPLTPNGKIDRRALPEPDWTAGGERVAPRDAVEEVLAGIWREVLAVPEVGVHDDFFALGGHSLLAAKALARVHGAFAVSVPIGRMFAAPTVAGLASTLLALDEPDRITAVAQLRVQLAGLSDEEVAAMLGEGS</sequence>
<dbReference type="NCBIfam" id="TIGR01733">
    <property type="entry name" value="AA-adenyl-dom"/>
    <property type="match status" value="1"/>
</dbReference>
<dbReference type="InterPro" id="IPR029058">
    <property type="entry name" value="AB_hydrolase_fold"/>
</dbReference>
<dbReference type="PANTHER" id="PTHR45527:SF1">
    <property type="entry name" value="FATTY ACID SYNTHASE"/>
    <property type="match status" value="1"/>
</dbReference>
<dbReference type="PROSITE" id="PS00012">
    <property type="entry name" value="PHOSPHOPANTETHEINE"/>
    <property type="match status" value="1"/>
</dbReference>
<dbReference type="InterPro" id="IPR023213">
    <property type="entry name" value="CAT-like_dom_sf"/>
</dbReference>
<dbReference type="Gene3D" id="2.30.38.10">
    <property type="entry name" value="Luciferase, Domain 3"/>
    <property type="match status" value="1"/>
</dbReference>
<keyword evidence="3" id="KW-0597">Phosphoprotein</keyword>
<dbReference type="RefSeq" id="WP_343931991.1">
    <property type="nucleotide sequence ID" value="NZ_BAAABU010000001.1"/>
</dbReference>
<dbReference type="Pfam" id="PF13193">
    <property type="entry name" value="AMP-binding_C"/>
    <property type="match status" value="1"/>
</dbReference>
<reference evidence="7" key="1">
    <citation type="journal article" date="2019" name="Int. J. Syst. Evol. Microbiol.">
        <title>The Global Catalogue of Microorganisms (GCM) 10K type strain sequencing project: providing services to taxonomists for standard genome sequencing and annotation.</title>
        <authorList>
            <consortium name="The Broad Institute Genomics Platform"/>
            <consortium name="The Broad Institute Genome Sequencing Center for Infectious Disease"/>
            <person name="Wu L."/>
            <person name="Ma J."/>
        </authorList>
    </citation>
    <scope>NUCLEOTIDE SEQUENCE [LARGE SCALE GENOMIC DNA]</scope>
    <source>
        <strain evidence="7">JCM 3380</strain>
    </source>
</reference>
<dbReference type="Gene3D" id="3.30.300.30">
    <property type="match status" value="1"/>
</dbReference>
<dbReference type="Gene3D" id="3.40.50.1820">
    <property type="entry name" value="alpha/beta hydrolase"/>
    <property type="match status" value="1"/>
</dbReference>
<evidence type="ECO:0000256" key="3">
    <source>
        <dbReference type="ARBA" id="ARBA00022553"/>
    </source>
</evidence>
<dbReference type="Pfam" id="PF00668">
    <property type="entry name" value="Condensation"/>
    <property type="match status" value="1"/>
</dbReference>
<feature type="domain" description="Carrier" evidence="5">
    <location>
        <begin position="993"/>
        <end position="1068"/>
    </location>
</feature>
<dbReference type="InterPro" id="IPR001242">
    <property type="entry name" value="Condensation_dom"/>
</dbReference>
<dbReference type="PANTHER" id="PTHR45527">
    <property type="entry name" value="NONRIBOSOMAL PEPTIDE SYNTHETASE"/>
    <property type="match status" value="1"/>
</dbReference>
<dbReference type="SUPFAM" id="SSF56801">
    <property type="entry name" value="Acetyl-CoA synthetase-like"/>
    <property type="match status" value="1"/>
</dbReference>
<protein>
    <recommendedName>
        <fullName evidence="5">Carrier domain-containing protein</fullName>
    </recommendedName>
</protein>
<dbReference type="InterPro" id="IPR006162">
    <property type="entry name" value="Ppantetheine_attach_site"/>
</dbReference>
<dbReference type="Pfam" id="PF00550">
    <property type="entry name" value="PP-binding"/>
    <property type="match status" value="1"/>
</dbReference>
<gene>
    <name evidence="6" type="ORF">GCM10010492_05830</name>
</gene>